<reference evidence="1 2" key="1">
    <citation type="submission" date="2015-01" db="EMBL/GenBank/DDBJ databases">
        <title>Sequencing and annotation of Micromonospora carbonacea strain JXNU-1 genome.</title>
        <authorList>
            <person name="Long Z."/>
            <person name="Huang Y."/>
            <person name="Jiang Y."/>
        </authorList>
    </citation>
    <scope>NUCLEOTIDE SEQUENCE [LARGE SCALE GENOMIC DNA]</scope>
    <source>
        <strain evidence="1 2">JXNU-1</strain>
    </source>
</reference>
<dbReference type="PANTHER" id="PTHR11941">
    <property type="entry name" value="ENOYL-COA HYDRATASE-RELATED"/>
    <property type="match status" value="1"/>
</dbReference>
<dbReference type="GO" id="GO:0006635">
    <property type="term" value="P:fatty acid beta-oxidation"/>
    <property type="evidence" value="ECO:0007669"/>
    <property type="project" value="TreeGrafter"/>
</dbReference>
<organism evidence="1 2">
    <name type="scientific">Micromonospora haikouensis</name>
    <dbReference type="NCBI Taxonomy" id="686309"/>
    <lineage>
        <taxon>Bacteria</taxon>
        <taxon>Bacillati</taxon>
        <taxon>Actinomycetota</taxon>
        <taxon>Actinomycetes</taxon>
        <taxon>Micromonosporales</taxon>
        <taxon>Micromonosporaceae</taxon>
        <taxon>Micromonospora</taxon>
    </lineage>
</organism>
<dbReference type="GO" id="GO:0003824">
    <property type="term" value="F:catalytic activity"/>
    <property type="evidence" value="ECO:0007669"/>
    <property type="project" value="UniProtKB-ARBA"/>
</dbReference>
<dbReference type="CDD" id="cd06558">
    <property type="entry name" value="crotonase-like"/>
    <property type="match status" value="1"/>
</dbReference>
<gene>
    <name evidence="1" type="ORF">TK50_04925</name>
</gene>
<proteinExistence type="predicted"/>
<dbReference type="InterPro" id="IPR029045">
    <property type="entry name" value="ClpP/crotonase-like_dom_sf"/>
</dbReference>
<evidence type="ECO:0000313" key="1">
    <source>
        <dbReference type="EMBL" id="KIR64916.1"/>
    </source>
</evidence>
<dbReference type="SUPFAM" id="SSF52096">
    <property type="entry name" value="ClpP/crotonase"/>
    <property type="match status" value="1"/>
</dbReference>
<keyword evidence="2" id="KW-1185">Reference proteome</keyword>
<dbReference type="OrthoDB" id="9775794at2"/>
<dbReference type="Gene3D" id="3.90.226.10">
    <property type="entry name" value="2-enoyl-CoA Hydratase, Chain A, domain 1"/>
    <property type="match status" value="1"/>
</dbReference>
<protein>
    <submittedName>
        <fullName evidence="1">Enoyl-CoA hydratase</fullName>
    </submittedName>
</protein>
<dbReference type="GeneID" id="301303505"/>
<sequence>MKQFTVDDQTSKVRRVTFASPPFNLIGADTVAELLDIVDRLSGEEQVSVVIFDSATPGYFFNHVDSDQIPAIADMAGSGPLPGFVELGMRLAAAPFVSIASIRGRTRGGGAEYTAAFDLRYASREQAIFCQPEVGFGLVPGAGGTERLTHLLGRDRALEVLLTGQDYDADRAAQYGWVTRAIPDAELDDFVNAVARRIASFDKQAITAVKTQVNRSTLPPEENLLASFVESARATTGPGVEARRRAVGKLIAQIGMDDLERNLGHHLESLAEQP</sequence>
<dbReference type="PANTHER" id="PTHR11941:SF54">
    <property type="entry name" value="ENOYL-COA HYDRATASE, MITOCHONDRIAL"/>
    <property type="match status" value="1"/>
</dbReference>
<dbReference type="EMBL" id="JXSX01000001">
    <property type="protein sequence ID" value="KIR64916.1"/>
    <property type="molecule type" value="Genomic_DNA"/>
</dbReference>
<comment type="caution">
    <text evidence="1">The sequence shown here is derived from an EMBL/GenBank/DDBJ whole genome shotgun (WGS) entry which is preliminary data.</text>
</comment>
<accession>A0A0D0X194</accession>
<name>A0A0D0X194_9ACTN</name>
<evidence type="ECO:0000313" key="2">
    <source>
        <dbReference type="Proteomes" id="UP000032254"/>
    </source>
</evidence>
<dbReference type="RefSeq" id="WP_043961668.1">
    <property type="nucleotide sequence ID" value="NZ_JBEZEN010000001.1"/>
</dbReference>
<dbReference type="AlphaFoldDB" id="A0A0D0X194"/>
<dbReference type="InterPro" id="IPR001753">
    <property type="entry name" value="Enoyl-CoA_hydra/iso"/>
</dbReference>
<dbReference type="Pfam" id="PF00378">
    <property type="entry name" value="ECH_1"/>
    <property type="match status" value="1"/>
</dbReference>
<dbReference type="PATRIC" id="fig|47853.6.peg.1049"/>
<dbReference type="Proteomes" id="UP000032254">
    <property type="component" value="Unassembled WGS sequence"/>
</dbReference>